<name>A0A6M3K0K5_9ZZZZ</name>
<dbReference type="EMBL" id="MT142144">
    <property type="protein sequence ID" value="QJA75161.1"/>
    <property type="molecule type" value="Genomic_DNA"/>
</dbReference>
<organism evidence="1">
    <name type="scientific">viral metagenome</name>
    <dbReference type="NCBI Taxonomy" id="1070528"/>
    <lineage>
        <taxon>unclassified sequences</taxon>
        <taxon>metagenomes</taxon>
        <taxon>organismal metagenomes</taxon>
    </lineage>
</organism>
<sequence length="112" mass="12108">MAINASVNYPLMRELKQMGAMSSDAAPKTVGPFQITSEFFVGDTSGATKTLTQTPIDDGIFQFFSIPTAFGTNNTLTGLVEDTDYSISDDTITYLTDLSGHNLGISYAYEED</sequence>
<proteinExistence type="predicted"/>
<protein>
    <submittedName>
        <fullName evidence="1">Uncharacterized protein</fullName>
    </submittedName>
</protein>
<accession>A0A6M3K0K5</accession>
<evidence type="ECO:0000313" key="1">
    <source>
        <dbReference type="EMBL" id="QJA75161.1"/>
    </source>
</evidence>
<reference evidence="1" key="1">
    <citation type="submission" date="2020-03" db="EMBL/GenBank/DDBJ databases">
        <title>The deep terrestrial virosphere.</title>
        <authorList>
            <person name="Holmfeldt K."/>
            <person name="Nilsson E."/>
            <person name="Simone D."/>
            <person name="Lopez-Fernandez M."/>
            <person name="Wu X."/>
            <person name="de Brujin I."/>
            <person name="Lundin D."/>
            <person name="Andersson A."/>
            <person name="Bertilsson S."/>
            <person name="Dopson M."/>
        </authorList>
    </citation>
    <scope>NUCLEOTIDE SEQUENCE</scope>
    <source>
        <strain evidence="1">MM415A01863</strain>
    </source>
</reference>
<dbReference type="AlphaFoldDB" id="A0A6M3K0K5"/>
<gene>
    <name evidence="1" type="ORF">MM415A01863_0009</name>
</gene>